<dbReference type="FunFam" id="1.10.220.10:FF:000001">
    <property type="entry name" value="Annexin"/>
    <property type="match status" value="1"/>
</dbReference>
<evidence type="ECO:0000256" key="3">
    <source>
        <dbReference type="ARBA" id="ARBA00022837"/>
    </source>
</evidence>
<dbReference type="PRINTS" id="PR01814">
    <property type="entry name" value="ANNEXINPLANT"/>
</dbReference>
<sequence length="313" mass="36005">MATLIAPEHADHFADAEALHKACQGWGTDEKGIIEVIGHRNSAQRKLIKETYEQQYSEKLGHRFEKELSGDFERAVYRWMLEPYEREAVLANVALKKSDYQVIIELSCTPSAEELLAFKRAYQARYLHSLEEDVASHFTGDLRKLLLLLVSVYRYESEATNATLAEAEAEILHKCIKDKEYHHDEIIRILTTRSKAQLVATFYRFRDAYGTPIAKSIVGDKDQDYVSALHTAIRCIKSPQKYLERVLSDAMHKRGTDEDAITRVIVTRAEKDLAKIKELFYKRNSETLEHAVAKETRGDYEKFLLTIMGAEHH</sequence>
<dbReference type="GO" id="GO:0009414">
    <property type="term" value="P:response to water deprivation"/>
    <property type="evidence" value="ECO:0007669"/>
    <property type="project" value="TreeGrafter"/>
</dbReference>
<dbReference type="GO" id="GO:0009651">
    <property type="term" value="P:response to salt stress"/>
    <property type="evidence" value="ECO:0007669"/>
    <property type="project" value="TreeGrafter"/>
</dbReference>
<dbReference type="GO" id="GO:0001786">
    <property type="term" value="F:phosphatidylserine binding"/>
    <property type="evidence" value="ECO:0007669"/>
    <property type="project" value="TreeGrafter"/>
</dbReference>
<feature type="binding site" evidence="6">
    <location>
        <position position="253"/>
    </location>
    <ligand>
        <name>Ca(2+)</name>
        <dbReference type="ChEBI" id="CHEBI:29108"/>
        <label>2</label>
    </ligand>
</feature>
<dbReference type="PROSITE" id="PS00223">
    <property type="entry name" value="ANNEXIN_1"/>
    <property type="match status" value="1"/>
</dbReference>
<dbReference type="FunFam" id="1.10.220.10:FF:000006">
    <property type="entry name" value="Annexin"/>
    <property type="match status" value="1"/>
</dbReference>
<feature type="binding site" evidence="6">
    <location>
        <position position="295"/>
    </location>
    <ligand>
        <name>Ca(2+)</name>
        <dbReference type="ChEBI" id="CHEBI:29108"/>
        <label>3</label>
    </ligand>
</feature>
<dbReference type="InterPro" id="IPR001464">
    <property type="entry name" value="Annexin"/>
</dbReference>
<keyword evidence="5 7" id="KW-0111">Calcium/phospholipid-binding</keyword>
<comment type="caution">
    <text evidence="8">The sequence shown here is derived from an EMBL/GenBank/DDBJ whole genome shotgun (WGS) entry which is preliminary data.</text>
</comment>
<dbReference type="FunFam" id="1.10.220.10:FF:000008">
    <property type="entry name" value="Annexin"/>
    <property type="match status" value="1"/>
</dbReference>
<protein>
    <recommendedName>
        <fullName evidence="7">Annexin</fullName>
    </recommendedName>
</protein>
<feature type="binding site" evidence="6">
    <location>
        <position position="296"/>
    </location>
    <ligand>
        <name>Ca(2+)</name>
        <dbReference type="ChEBI" id="CHEBI:29108"/>
        <label>1</label>
    </ligand>
</feature>
<evidence type="ECO:0000256" key="4">
    <source>
        <dbReference type="ARBA" id="ARBA00023216"/>
    </source>
</evidence>
<dbReference type="GO" id="GO:0005886">
    <property type="term" value="C:plasma membrane"/>
    <property type="evidence" value="ECO:0007669"/>
    <property type="project" value="TreeGrafter"/>
</dbReference>
<dbReference type="PANTHER" id="PTHR10502">
    <property type="entry name" value="ANNEXIN"/>
    <property type="match status" value="1"/>
</dbReference>
<feature type="binding site" evidence="6">
    <location>
        <position position="255"/>
    </location>
    <ligand>
        <name>Ca(2+)</name>
        <dbReference type="ChEBI" id="CHEBI:29108"/>
        <label>2</label>
    </ligand>
</feature>
<dbReference type="GO" id="GO:0005737">
    <property type="term" value="C:cytoplasm"/>
    <property type="evidence" value="ECO:0007669"/>
    <property type="project" value="TreeGrafter"/>
</dbReference>
<keyword evidence="3 6" id="KW-0106">Calcium</keyword>
<dbReference type="InterPro" id="IPR018502">
    <property type="entry name" value="Annexin_repeat"/>
</dbReference>
<accession>A0AAW1M037</accession>
<dbReference type="PANTHER" id="PTHR10502:SF193">
    <property type="entry name" value="ANNEXIN D8"/>
    <property type="match status" value="1"/>
</dbReference>
<evidence type="ECO:0000256" key="1">
    <source>
        <dbReference type="ARBA" id="ARBA00022723"/>
    </source>
</evidence>
<dbReference type="GO" id="GO:0009408">
    <property type="term" value="P:response to heat"/>
    <property type="evidence" value="ECO:0007669"/>
    <property type="project" value="TreeGrafter"/>
</dbReference>
<dbReference type="InterPro" id="IPR009118">
    <property type="entry name" value="AnnexinD_plant"/>
</dbReference>
<dbReference type="Gene3D" id="1.10.220.10">
    <property type="entry name" value="Annexin"/>
    <property type="match status" value="4"/>
</dbReference>
<dbReference type="GO" id="GO:0009409">
    <property type="term" value="P:response to cold"/>
    <property type="evidence" value="ECO:0007669"/>
    <property type="project" value="TreeGrafter"/>
</dbReference>
<dbReference type="FunFam" id="1.10.220.10:FF:000009">
    <property type="entry name" value="Annexin"/>
    <property type="match status" value="1"/>
</dbReference>
<dbReference type="AlphaFoldDB" id="A0AAW1M037"/>
<feature type="binding site" evidence="6">
    <location>
        <position position="293"/>
    </location>
    <ligand>
        <name>Ca(2+)</name>
        <dbReference type="ChEBI" id="CHEBI:29108"/>
        <label>1</label>
    </ligand>
</feature>
<name>A0AAW1M037_SAPOF</name>
<dbReference type="SUPFAM" id="SSF47874">
    <property type="entry name" value="Annexin"/>
    <property type="match status" value="1"/>
</dbReference>
<dbReference type="PRINTS" id="PR00196">
    <property type="entry name" value="ANNEXIN"/>
</dbReference>
<feature type="binding site" evidence="6">
    <location>
        <position position="301"/>
    </location>
    <ligand>
        <name>Ca(2+)</name>
        <dbReference type="ChEBI" id="CHEBI:29108"/>
        <label>1</label>
    </ligand>
</feature>
<keyword evidence="1 6" id="KW-0479">Metal-binding</keyword>
<dbReference type="SMART" id="SM00335">
    <property type="entry name" value="ANX"/>
    <property type="match status" value="4"/>
</dbReference>
<evidence type="ECO:0000256" key="7">
    <source>
        <dbReference type="RuleBase" id="RU003540"/>
    </source>
</evidence>
<reference evidence="8" key="1">
    <citation type="submission" date="2024-03" db="EMBL/GenBank/DDBJ databases">
        <title>WGS assembly of Saponaria officinalis var. Norfolk2.</title>
        <authorList>
            <person name="Jenkins J."/>
            <person name="Shu S."/>
            <person name="Grimwood J."/>
            <person name="Barry K."/>
            <person name="Goodstein D."/>
            <person name="Schmutz J."/>
            <person name="Leebens-Mack J."/>
            <person name="Osbourn A."/>
        </authorList>
    </citation>
    <scope>NUCLEOTIDE SEQUENCE [LARGE SCALE GENOMIC DNA]</scope>
    <source>
        <strain evidence="8">JIC</strain>
    </source>
</reference>
<dbReference type="EMBL" id="JBDFQZ010000003">
    <property type="protein sequence ID" value="KAK9741940.1"/>
    <property type="molecule type" value="Genomic_DNA"/>
</dbReference>
<keyword evidence="9" id="KW-1185">Reference proteome</keyword>
<organism evidence="8 9">
    <name type="scientific">Saponaria officinalis</name>
    <name type="common">Common soapwort</name>
    <name type="synonym">Lychnis saponaria</name>
    <dbReference type="NCBI Taxonomy" id="3572"/>
    <lineage>
        <taxon>Eukaryota</taxon>
        <taxon>Viridiplantae</taxon>
        <taxon>Streptophyta</taxon>
        <taxon>Embryophyta</taxon>
        <taxon>Tracheophyta</taxon>
        <taxon>Spermatophyta</taxon>
        <taxon>Magnoliopsida</taxon>
        <taxon>eudicotyledons</taxon>
        <taxon>Gunneridae</taxon>
        <taxon>Pentapetalae</taxon>
        <taxon>Caryophyllales</taxon>
        <taxon>Caryophyllaceae</taxon>
        <taxon>Caryophylleae</taxon>
        <taxon>Saponaria</taxon>
    </lineage>
</organism>
<feature type="binding site" evidence="6">
    <location>
        <position position="27"/>
    </location>
    <ligand>
        <name>Ca(2+)</name>
        <dbReference type="ChEBI" id="CHEBI:29108"/>
        <label>1</label>
    </ligand>
</feature>
<evidence type="ECO:0000256" key="6">
    <source>
        <dbReference type="PIRSR" id="PIRSR609118-1"/>
    </source>
</evidence>
<dbReference type="GO" id="GO:0005509">
    <property type="term" value="F:calcium ion binding"/>
    <property type="evidence" value="ECO:0007669"/>
    <property type="project" value="InterPro"/>
</dbReference>
<dbReference type="Pfam" id="PF00191">
    <property type="entry name" value="Annexin"/>
    <property type="match status" value="4"/>
</dbReference>
<evidence type="ECO:0000256" key="5">
    <source>
        <dbReference type="ARBA" id="ARBA00023302"/>
    </source>
</evidence>
<keyword evidence="2 7" id="KW-0677">Repeat</keyword>
<dbReference type="PROSITE" id="PS51897">
    <property type="entry name" value="ANNEXIN_2"/>
    <property type="match status" value="4"/>
</dbReference>
<comment type="similarity">
    <text evidence="7">Belongs to the annexin family.</text>
</comment>
<evidence type="ECO:0000256" key="2">
    <source>
        <dbReference type="ARBA" id="ARBA00022737"/>
    </source>
</evidence>
<gene>
    <name evidence="8" type="ORF">RND81_03G138600</name>
</gene>
<feature type="binding site" evidence="6">
    <location>
        <position position="67"/>
    </location>
    <ligand>
        <name>Ca(2+)</name>
        <dbReference type="ChEBI" id="CHEBI:29108"/>
        <label>1</label>
    </ligand>
</feature>
<dbReference type="InterPro" id="IPR037104">
    <property type="entry name" value="Annexin_sf"/>
</dbReference>
<evidence type="ECO:0000313" key="8">
    <source>
        <dbReference type="EMBL" id="KAK9741940.1"/>
    </source>
</evidence>
<dbReference type="InterPro" id="IPR018252">
    <property type="entry name" value="Annexin_repeat_CS"/>
</dbReference>
<comment type="domain">
    <text evidence="7">A pair of annexin repeats may form one binding site for calcium and phospholipid.</text>
</comment>
<keyword evidence="4 7" id="KW-0041">Annexin</keyword>
<proteinExistence type="inferred from homology"/>
<feature type="binding site" evidence="6">
    <location>
        <position position="25"/>
    </location>
    <ligand>
        <name>Ca(2+)</name>
        <dbReference type="ChEBI" id="CHEBI:29108"/>
        <label>1</label>
    </ligand>
</feature>
<dbReference type="GO" id="GO:0005544">
    <property type="term" value="F:calcium-dependent phospholipid binding"/>
    <property type="evidence" value="ECO:0007669"/>
    <property type="project" value="UniProtKB-KW"/>
</dbReference>
<dbReference type="Proteomes" id="UP001443914">
    <property type="component" value="Unassembled WGS sequence"/>
</dbReference>
<evidence type="ECO:0000313" key="9">
    <source>
        <dbReference type="Proteomes" id="UP001443914"/>
    </source>
</evidence>